<reference evidence="1" key="1">
    <citation type="submission" date="2021-03" db="EMBL/GenBank/DDBJ databases">
        <title>Draft genome sequence of rust myrtle Austropuccinia psidii MF-1, a brazilian biotype.</title>
        <authorList>
            <person name="Quecine M.C."/>
            <person name="Pachon D.M.R."/>
            <person name="Bonatelli M.L."/>
            <person name="Correr F.H."/>
            <person name="Franceschini L.M."/>
            <person name="Leite T.F."/>
            <person name="Margarido G.R.A."/>
            <person name="Almeida C.A."/>
            <person name="Ferrarezi J.A."/>
            <person name="Labate C.A."/>
        </authorList>
    </citation>
    <scope>NUCLEOTIDE SEQUENCE</scope>
    <source>
        <strain evidence="1">MF-1</strain>
    </source>
</reference>
<comment type="caution">
    <text evidence="1">The sequence shown here is derived from an EMBL/GenBank/DDBJ whole genome shotgun (WGS) entry which is preliminary data.</text>
</comment>
<organism evidence="1 2">
    <name type="scientific">Austropuccinia psidii MF-1</name>
    <dbReference type="NCBI Taxonomy" id="1389203"/>
    <lineage>
        <taxon>Eukaryota</taxon>
        <taxon>Fungi</taxon>
        <taxon>Dikarya</taxon>
        <taxon>Basidiomycota</taxon>
        <taxon>Pucciniomycotina</taxon>
        <taxon>Pucciniomycetes</taxon>
        <taxon>Pucciniales</taxon>
        <taxon>Sphaerophragmiaceae</taxon>
        <taxon>Austropuccinia</taxon>
    </lineage>
</organism>
<dbReference type="Proteomes" id="UP000765509">
    <property type="component" value="Unassembled WGS sequence"/>
</dbReference>
<sequence length="127" mass="13875">MLHTRILTLVQVSNNSNTFLCQGRLLTLHTQIITLVKAPSNSNNSLRLPHKSLRCAGSGQFKRFLMPVQASNNSHANPDACAGSLQFKQFLMPVQDLGNSHANAYACAGSDESKNSLCLCRLPTIHK</sequence>
<protein>
    <submittedName>
        <fullName evidence="1">Uncharacterized protein</fullName>
    </submittedName>
</protein>
<evidence type="ECO:0000313" key="1">
    <source>
        <dbReference type="EMBL" id="MBW0587632.1"/>
    </source>
</evidence>
<name>A0A9Q3Q9E6_9BASI</name>
<dbReference type="AlphaFoldDB" id="A0A9Q3Q9E6"/>
<proteinExistence type="predicted"/>
<keyword evidence="2" id="KW-1185">Reference proteome</keyword>
<dbReference type="EMBL" id="AVOT02127789">
    <property type="protein sequence ID" value="MBW0587632.1"/>
    <property type="molecule type" value="Genomic_DNA"/>
</dbReference>
<gene>
    <name evidence="1" type="ORF">O181_127347</name>
</gene>
<accession>A0A9Q3Q9E6</accession>
<evidence type="ECO:0000313" key="2">
    <source>
        <dbReference type="Proteomes" id="UP000765509"/>
    </source>
</evidence>